<name>A0A5N6L049_9ROSI</name>
<reference evidence="2 3" key="1">
    <citation type="submission" date="2019-06" db="EMBL/GenBank/DDBJ databases">
        <title>A chromosomal-level reference genome of Carpinus fangiana (Coryloideae, Betulaceae).</title>
        <authorList>
            <person name="Yang X."/>
            <person name="Wang Z."/>
            <person name="Zhang L."/>
            <person name="Hao G."/>
            <person name="Liu J."/>
            <person name="Yang Y."/>
        </authorList>
    </citation>
    <scope>NUCLEOTIDE SEQUENCE [LARGE SCALE GENOMIC DNA]</scope>
    <source>
        <strain evidence="2">Cfa_2016G</strain>
        <tissue evidence="2">Leaf</tissue>
    </source>
</reference>
<dbReference type="EMBL" id="VIBQ01000037">
    <property type="protein sequence ID" value="KAB8441745.1"/>
    <property type="molecule type" value="Genomic_DNA"/>
</dbReference>
<gene>
    <name evidence="2" type="ORF">FH972_025133</name>
</gene>
<dbReference type="Proteomes" id="UP000327013">
    <property type="component" value="Unassembled WGS sequence"/>
</dbReference>
<protein>
    <submittedName>
        <fullName evidence="2">Uncharacterized protein</fullName>
    </submittedName>
</protein>
<organism evidence="2 3">
    <name type="scientific">Carpinus fangiana</name>
    <dbReference type="NCBI Taxonomy" id="176857"/>
    <lineage>
        <taxon>Eukaryota</taxon>
        <taxon>Viridiplantae</taxon>
        <taxon>Streptophyta</taxon>
        <taxon>Embryophyta</taxon>
        <taxon>Tracheophyta</taxon>
        <taxon>Spermatophyta</taxon>
        <taxon>Magnoliopsida</taxon>
        <taxon>eudicotyledons</taxon>
        <taxon>Gunneridae</taxon>
        <taxon>Pentapetalae</taxon>
        <taxon>rosids</taxon>
        <taxon>fabids</taxon>
        <taxon>Fagales</taxon>
        <taxon>Betulaceae</taxon>
        <taxon>Carpinus</taxon>
    </lineage>
</organism>
<accession>A0A5N6L049</accession>
<keyword evidence="3" id="KW-1185">Reference proteome</keyword>
<comment type="caution">
    <text evidence="2">The sequence shown here is derived from an EMBL/GenBank/DDBJ whole genome shotgun (WGS) entry which is preliminary data.</text>
</comment>
<evidence type="ECO:0000313" key="2">
    <source>
        <dbReference type="EMBL" id="KAB8441745.1"/>
    </source>
</evidence>
<dbReference type="AlphaFoldDB" id="A0A5N6L049"/>
<proteinExistence type="predicted"/>
<evidence type="ECO:0000256" key="1">
    <source>
        <dbReference type="SAM" id="MobiDB-lite"/>
    </source>
</evidence>
<evidence type="ECO:0000313" key="3">
    <source>
        <dbReference type="Proteomes" id="UP000327013"/>
    </source>
</evidence>
<feature type="region of interest" description="Disordered" evidence="1">
    <location>
        <begin position="1"/>
        <end position="27"/>
    </location>
</feature>
<feature type="region of interest" description="Disordered" evidence="1">
    <location>
        <begin position="52"/>
        <end position="86"/>
    </location>
</feature>
<sequence length="86" mass="9060">MTPSPYSMRSCKTKRGRCEGSAPNSAGLPQCAIAVVDMNDLEVEDSAMEELVGLGREEFPDAPNLDSTDPGLHPPSPEPADSSGEL</sequence>